<evidence type="ECO:0000313" key="6">
    <source>
        <dbReference type="EMBL" id="HJF45899.1"/>
    </source>
</evidence>
<reference evidence="6" key="2">
    <citation type="submission" date="2021-09" db="EMBL/GenBank/DDBJ databases">
        <authorList>
            <person name="Gilroy R."/>
        </authorList>
    </citation>
    <scope>NUCLEOTIDE SEQUENCE</scope>
    <source>
        <strain evidence="6">CHK124-7917</strain>
    </source>
</reference>
<evidence type="ECO:0000256" key="3">
    <source>
        <dbReference type="ARBA" id="ARBA00022801"/>
    </source>
</evidence>
<comment type="caution">
    <text evidence="6">The sequence shown here is derived from an EMBL/GenBank/DDBJ whole genome shotgun (WGS) entry which is preliminary data.</text>
</comment>
<dbReference type="CDD" id="cd05008">
    <property type="entry name" value="SIS_GlmS_GlmD_1"/>
    <property type="match status" value="1"/>
</dbReference>
<dbReference type="PANTHER" id="PTHR32502">
    <property type="entry name" value="N-ACETYLGALACTOSAMINE PERMEASE II COMPONENT-RELATED"/>
    <property type="match status" value="1"/>
</dbReference>
<protein>
    <submittedName>
        <fullName evidence="6">SIS domain-containing protein</fullName>
    </submittedName>
</protein>
<dbReference type="Gene3D" id="3.40.50.10490">
    <property type="entry name" value="Glucose-6-phosphate isomerase like protein, domain 1"/>
    <property type="match status" value="2"/>
</dbReference>
<dbReference type="GO" id="GO:0005886">
    <property type="term" value="C:plasma membrane"/>
    <property type="evidence" value="ECO:0007669"/>
    <property type="project" value="TreeGrafter"/>
</dbReference>
<dbReference type="InterPro" id="IPR035464">
    <property type="entry name" value="SIS_AgaS"/>
</dbReference>
<dbReference type="GO" id="GO:0016787">
    <property type="term" value="F:hydrolase activity"/>
    <property type="evidence" value="ECO:0007669"/>
    <property type="project" value="UniProtKB-KW"/>
</dbReference>
<evidence type="ECO:0000256" key="1">
    <source>
        <dbReference type="ARBA" id="ARBA00007748"/>
    </source>
</evidence>
<dbReference type="EMBL" id="DYWQ01000138">
    <property type="protein sequence ID" value="HJF45899.1"/>
    <property type="molecule type" value="Genomic_DNA"/>
</dbReference>
<dbReference type="CDD" id="cd05010">
    <property type="entry name" value="SIS_AgaS_like"/>
    <property type="match status" value="1"/>
</dbReference>
<dbReference type="SUPFAM" id="SSF53697">
    <property type="entry name" value="SIS domain"/>
    <property type="match status" value="1"/>
</dbReference>
<dbReference type="InterPro" id="IPR050303">
    <property type="entry name" value="GatZ_KbaZ_carbometab"/>
</dbReference>
<sequence length="388" mass="41972">MFEKSKEELAALGADITTAEIAQQPDLWRDTLNIYRTNLDAIEAFLADARAMGEGRLSVVFTGAGTSDYVGDTAAPYLRHAGDVSLYDFKPVATTDIVSAPRDFLNPDEPTLLVSFARSGNSPESLAAVEIAGKFVKNVRFLNITCAPEGKLAVESADDPRALTLLIPRANDKGFAMTGSYSCMTLLSTLIFDSASLDEKAAWVEQIAKMGEEVVAREDEVATFLAGDFNRVTYLGSGSFVGLAQESQLKILELAHGLVATSWDSSMGYRHGPKSFVDDKTLVFVFMNNDEYTRQYDLDILNEIGGDKIAQKTIAVQQDCGPVFEGESFTFAGYDALPEGYLALPFIMVAQTVSLLNSVRVGNTPDTPSPTGTVNRVVKGVTIHPFQA</sequence>
<feature type="domain" description="SIS" evidence="5">
    <location>
        <begin position="48"/>
        <end position="202"/>
    </location>
</feature>
<dbReference type="GO" id="GO:0009401">
    <property type="term" value="P:phosphoenolpyruvate-dependent sugar phosphotransferase system"/>
    <property type="evidence" value="ECO:0007669"/>
    <property type="project" value="TreeGrafter"/>
</dbReference>
<evidence type="ECO:0000259" key="5">
    <source>
        <dbReference type="PROSITE" id="PS51464"/>
    </source>
</evidence>
<dbReference type="RefSeq" id="WP_273448237.1">
    <property type="nucleotide sequence ID" value="NZ_CALUGK010000030.1"/>
</dbReference>
<keyword evidence="2" id="KW-0677">Repeat</keyword>
<organism evidence="6 7">
    <name type="scientific">Thermophilibacter provencensis</name>
    <dbReference type="NCBI Taxonomy" id="1852386"/>
    <lineage>
        <taxon>Bacteria</taxon>
        <taxon>Bacillati</taxon>
        <taxon>Actinomycetota</taxon>
        <taxon>Coriobacteriia</taxon>
        <taxon>Coriobacteriales</taxon>
        <taxon>Atopobiaceae</taxon>
        <taxon>Thermophilibacter</taxon>
    </lineage>
</organism>
<gene>
    <name evidence="6" type="ORF">K8U72_08990</name>
</gene>
<dbReference type="AlphaFoldDB" id="A0A921GHA3"/>
<dbReference type="Proteomes" id="UP000697330">
    <property type="component" value="Unassembled WGS sequence"/>
</dbReference>
<dbReference type="GO" id="GO:1901135">
    <property type="term" value="P:carbohydrate derivative metabolic process"/>
    <property type="evidence" value="ECO:0007669"/>
    <property type="project" value="InterPro"/>
</dbReference>
<accession>A0A921GHA3</accession>
<feature type="domain" description="SIS" evidence="5">
    <location>
        <begin position="221"/>
        <end position="368"/>
    </location>
</feature>
<reference evidence="6" key="1">
    <citation type="journal article" date="2021" name="PeerJ">
        <title>Extensive microbial diversity within the chicken gut microbiome revealed by metagenomics and culture.</title>
        <authorList>
            <person name="Gilroy R."/>
            <person name="Ravi A."/>
            <person name="Getino M."/>
            <person name="Pursley I."/>
            <person name="Horton D.L."/>
            <person name="Alikhan N.F."/>
            <person name="Baker D."/>
            <person name="Gharbi K."/>
            <person name="Hall N."/>
            <person name="Watson M."/>
            <person name="Adriaenssens E.M."/>
            <person name="Foster-Nyarko E."/>
            <person name="Jarju S."/>
            <person name="Secka A."/>
            <person name="Antonio M."/>
            <person name="Oren A."/>
            <person name="Chaudhuri R.R."/>
            <person name="La Ragione R."/>
            <person name="Hildebrand F."/>
            <person name="Pallen M.J."/>
        </authorList>
    </citation>
    <scope>NUCLEOTIDE SEQUENCE</scope>
    <source>
        <strain evidence="6">CHK124-7917</strain>
    </source>
</reference>
<dbReference type="InterPro" id="IPR035466">
    <property type="entry name" value="GlmS/AgaS_SIS"/>
</dbReference>
<keyword evidence="3" id="KW-0378">Hydrolase</keyword>
<evidence type="ECO:0000256" key="4">
    <source>
        <dbReference type="ARBA" id="ARBA00029292"/>
    </source>
</evidence>
<dbReference type="PROSITE" id="PS51464">
    <property type="entry name" value="SIS"/>
    <property type="match status" value="2"/>
</dbReference>
<dbReference type="InterPro" id="IPR046348">
    <property type="entry name" value="SIS_dom_sf"/>
</dbReference>
<dbReference type="InterPro" id="IPR001347">
    <property type="entry name" value="SIS_dom"/>
</dbReference>
<evidence type="ECO:0000256" key="2">
    <source>
        <dbReference type="ARBA" id="ARBA00022737"/>
    </source>
</evidence>
<dbReference type="GO" id="GO:0097367">
    <property type="term" value="F:carbohydrate derivative binding"/>
    <property type="evidence" value="ECO:0007669"/>
    <property type="project" value="InterPro"/>
</dbReference>
<comment type="similarity">
    <text evidence="1">Belongs to the SIS family. AgaS subfamily.</text>
</comment>
<name>A0A921GHA3_9ACTN</name>
<comment type="catalytic activity">
    <reaction evidence="4">
        <text>D-galactosamine 6-phosphate + H2O = D-tagatopyranose 1-phosphate + NH4(+)</text>
        <dbReference type="Rhea" id="RHEA:47680"/>
        <dbReference type="ChEBI" id="CHEBI:15377"/>
        <dbReference type="ChEBI" id="CHEBI:28938"/>
        <dbReference type="ChEBI" id="CHEBI:71674"/>
        <dbReference type="ChEBI" id="CHEBI:138150"/>
    </reaction>
</comment>
<evidence type="ECO:0000313" key="7">
    <source>
        <dbReference type="Proteomes" id="UP000697330"/>
    </source>
</evidence>
<proteinExistence type="inferred from homology"/>
<dbReference type="PANTHER" id="PTHR32502:SF3">
    <property type="entry name" value="D-GALACTOSAMINE-6-PHOSPHATE DEAMINASE AGAS-RELATED"/>
    <property type="match status" value="1"/>
</dbReference>